<evidence type="ECO:0000256" key="3">
    <source>
        <dbReference type="ARBA" id="ARBA00022989"/>
    </source>
</evidence>
<dbReference type="EMBL" id="JBBPDW010000005">
    <property type="protein sequence ID" value="KAK7552480.1"/>
    <property type="molecule type" value="Genomic_DNA"/>
</dbReference>
<proteinExistence type="predicted"/>
<dbReference type="Proteomes" id="UP001365128">
    <property type="component" value="Unassembled WGS sequence"/>
</dbReference>
<feature type="region of interest" description="Disordered" evidence="5">
    <location>
        <begin position="364"/>
        <end position="409"/>
    </location>
</feature>
<feature type="region of interest" description="Disordered" evidence="5">
    <location>
        <begin position="951"/>
        <end position="973"/>
    </location>
</feature>
<dbReference type="InterPro" id="IPR051694">
    <property type="entry name" value="Immunoregulatory_rcpt-like"/>
</dbReference>
<keyword evidence="8" id="KW-1185">Reference proteome</keyword>
<feature type="compositionally biased region" description="Acidic residues" evidence="5">
    <location>
        <begin position="863"/>
        <end position="875"/>
    </location>
</feature>
<organism evidence="7 8">
    <name type="scientific">Phyllosticta citricarpa</name>
    <dbReference type="NCBI Taxonomy" id="55181"/>
    <lineage>
        <taxon>Eukaryota</taxon>
        <taxon>Fungi</taxon>
        <taxon>Dikarya</taxon>
        <taxon>Ascomycota</taxon>
        <taxon>Pezizomycotina</taxon>
        <taxon>Dothideomycetes</taxon>
        <taxon>Dothideomycetes incertae sedis</taxon>
        <taxon>Botryosphaeriales</taxon>
        <taxon>Phyllostictaceae</taxon>
        <taxon>Phyllosticta</taxon>
    </lineage>
</organism>
<evidence type="ECO:0000313" key="7">
    <source>
        <dbReference type="EMBL" id="KAK7552480.1"/>
    </source>
</evidence>
<feature type="compositionally biased region" description="Low complexity" evidence="5">
    <location>
        <begin position="122"/>
        <end position="137"/>
    </location>
</feature>
<gene>
    <name evidence="7" type="ORF">IWX46DRAFT_638252</name>
</gene>
<feature type="compositionally biased region" description="Basic and acidic residues" evidence="5">
    <location>
        <begin position="371"/>
        <end position="382"/>
    </location>
</feature>
<keyword evidence="4 6" id="KW-0472">Membrane</keyword>
<evidence type="ECO:0008006" key="9">
    <source>
        <dbReference type="Google" id="ProtNLM"/>
    </source>
</evidence>
<feature type="region of interest" description="Disordered" evidence="5">
    <location>
        <begin position="797"/>
        <end position="912"/>
    </location>
</feature>
<dbReference type="PANTHER" id="PTHR15549">
    <property type="entry name" value="PAIRED IMMUNOGLOBULIN-LIKE TYPE 2 RECEPTOR"/>
    <property type="match status" value="1"/>
</dbReference>
<evidence type="ECO:0000256" key="6">
    <source>
        <dbReference type="SAM" id="Phobius"/>
    </source>
</evidence>
<evidence type="ECO:0000256" key="1">
    <source>
        <dbReference type="ARBA" id="ARBA00004167"/>
    </source>
</evidence>
<comment type="caution">
    <text evidence="7">The sequence shown here is derived from an EMBL/GenBank/DDBJ whole genome shotgun (WGS) entry which is preliminary data.</text>
</comment>
<evidence type="ECO:0000256" key="2">
    <source>
        <dbReference type="ARBA" id="ARBA00022692"/>
    </source>
</evidence>
<evidence type="ECO:0000313" key="8">
    <source>
        <dbReference type="Proteomes" id="UP001365128"/>
    </source>
</evidence>
<comment type="subcellular location">
    <subcellularLocation>
        <location evidence="1">Membrane</location>
        <topology evidence="1">Single-pass membrane protein</topology>
    </subcellularLocation>
</comment>
<feature type="region of interest" description="Disordered" evidence="5">
    <location>
        <begin position="426"/>
        <end position="453"/>
    </location>
</feature>
<accession>A0ABR1ML39</accession>
<feature type="compositionally biased region" description="Basic and acidic residues" evidence="5">
    <location>
        <begin position="951"/>
        <end position="964"/>
    </location>
</feature>
<feature type="region of interest" description="Disordered" evidence="5">
    <location>
        <begin position="111"/>
        <end position="138"/>
    </location>
</feature>
<feature type="region of interest" description="Disordered" evidence="5">
    <location>
        <begin position="715"/>
        <end position="738"/>
    </location>
</feature>
<protein>
    <recommendedName>
        <fullName evidence="9">Transmembrane protein</fullName>
    </recommendedName>
</protein>
<keyword evidence="2 6" id="KW-0812">Transmembrane</keyword>
<reference evidence="7 8" key="1">
    <citation type="submission" date="2024-04" db="EMBL/GenBank/DDBJ databases">
        <title>Phyllosticta paracitricarpa is synonymous to the EU quarantine fungus P. citricarpa based on phylogenomic analyses.</title>
        <authorList>
            <consortium name="Lawrence Berkeley National Laboratory"/>
            <person name="Van Ingen-Buijs V.A."/>
            <person name="Van Westerhoven A.C."/>
            <person name="Haridas S."/>
            <person name="Skiadas P."/>
            <person name="Martin F."/>
            <person name="Groenewald J.Z."/>
            <person name="Crous P.W."/>
            <person name="Seidl M.F."/>
        </authorList>
    </citation>
    <scope>NUCLEOTIDE SEQUENCE [LARGE SCALE GENOMIC DNA]</scope>
    <source>
        <strain evidence="7 8">CBS 122670</strain>
    </source>
</reference>
<dbReference type="CDD" id="cd12087">
    <property type="entry name" value="TM_EGFR-like"/>
    <property type="match status" value="1"/>
</dbReference>
<feature type="compositionally biased region" description="Polar residues" evidence="5">
    <location>
        <begin position="390"/>
        <end position="407"/>
    </location>
</feature>
<keyword evidence="3 6" id="KW-1133">Transmembrane helix</keyword>
<feature type="transmembrane region" description="Helical" evidence="6">
    <location>
        <begin position="508"/>
        <end position="529"/>
    </location>
</feature>
<feature type="transmembrane region" description="Helical" evidence="6">
    <location>
        <begin position="746"/>
        <end position="769"/>
    </location>
</feature>
<name>A0ABR1ML39_9PEZI</name>
<feature type="compositionally biased region" description="Polar residues" evidence="5">
    <location>
        <begin position="836"/>
        <end position="857"/>
    </location>
</feature>
<evidence type="ECO:0000256" key="5">
    <source>
        <dbReference type="SAM" id="MobiDB-lite"/>
    </source>
</evidence>
<feature type="transmembrane region" description="Helical" evidence="6">
    <location>
        <begin position="307"/>
        <end position="333"/>
    </location>
</feature>
<sequence length="973" mass="102885">MAWRVGVQTLSAIAALQGRARRAPNTPHLFTMIPMPAATIPETSTSGFGASNADASAFAESLATTSSSAAAITTYANIINTDAASSAAMHSTNGAGSTFFGGLDGALATGGSDSIPHQSAIDGPDTTTTTLGTTSSPEPLSIAPITVSVMVPTTEVIKETLTETSAMVTTLLTQQTVVLTSALLSTIISKETATIVSERTTEVTKDGKPTTQILEYITTAVQEHTSVTSKLGTTTAVVEKTIERTVTRSVDHTVISDRVQTQTAVITEHGQTHATTFLSTISAPQSTVSVPANSTAPLPPSPLGHNVGLIAGISVATFFAIGLTFAGLFFFFLHRRNKKISQDAELDFLKWHSAAMNLGPRSLDVVGQGRASEDNTERDSRRASRSISDLYSSTRHSRGPSPSSRLATQVEVPECDVEALIASASSPAKKNGTKTSTRPVSSSSNHSITEAGNQQIVCSPSMEGRVGHAAQVVRGLARDELTRVRQNQAYALTPDSLSAFSAGQMASIGMLSGLFVVFWLAGLVCGLAGQQSNASHVHMGQQSTAPYVHMAEHSNSNAPGVHPPAALGPWATPLENGFGVASSSSSAASVAPLAHPPLPPSPIHPIHLKSTPTKMATVTFVSEHTLFSTASATYTLIVDQTTTITDEGEAKVTIAPFKTTIVEPYTVTSYPQETVTSVKEHTTTAIIGTTTTTTTSISTVSSAGEYTRTLTLPSTIEVTPSPAPSSSAAASSPASNSDHSHVNTGLIIGICVGVSCIFLALLALFCFSVRRRQSQFAKHHELARVTWHSAAMNLVSRNASKQPGEKANDTSTDTDDALRESPTKPAPGSRTVHDLPSSNTPHRRSVSAQPSYRNSLPTPLGEEREDDNDEHEDDPFLSAEEKTARSPVKGATVPQPMSPSPATPDVEQDEAQKALVRQASIALRSTATFAAVMERQERELKKAREWIDRVEKEREERKQRERRSSLCSELDAE</sequence>
<feature type="compositionally biased region" description="Low complexity" evidence="5">
    <location>
        <begin position="724"/>
        <end position="735"/>
    </location>
</feature>
<evidence type="ECO:0000256" key="4">
    <source>
        <dbReference type="ARBA" id="ARBA00023136"/>
    </source>
</evidence>